<evidence type="ECO:0000256" key="1">
    <source>
        <dbReference type="ARBA" id="ARBA00005234"/>
    </source>
</evidence>
<evidence type="ECO:0000313" key="6">
    <source>
        <dbReference type="EMBL" id="KAK0421967.1"/>
    </source>
</evidence>
<evidence type="ECO:0000256" key="2">
    <source>
        <dbReference type="ARBA" id="ARBA00022670"/>
    </source>
</evidence>
<dbReference type="SUPFAM" id="SSF54001">
    <property type="entry name" value="Cysteine proteinases"/>
    <property type="match status" value="1"/>
</dbReference>
<dbReference type="GO" id="GO:0008234">
    <property type="term" value="F:cysteine-type peptidase activity"/>
    <property type="evidence" value="ECO:0007669"/>
    <property type="project" value="InterPro"/>
</dbReference>
<dbReference type="Pfam" id="PF00856">
    <property type="entry name" value="SET"/>
    <property type="match status" value="1"/>
</dbReference>
<comment type="caution">
    <text evidence="6">The sequence shown here is derived from an EMBL/GenBank/DDBJ whole genome shotgun (WGS) entry which is preliminary data.</text>
</comment>
<dbReference type="Gene3D" id="3.40.395.10">
    <property type="entry name" value="Adenoviral Proteinase, Chain A"/>
    <property type="match status" value="1"/>
</dbReference>
<keyword evidence="7" id="KW-1185">Reference proteome</keyword>
<dbReference type="InterPro" id="IPR001214">
    <property type="entry name" value="SET_dom"/>
</dbReference>
<keyword evidence="3" id="KW-0378">Hydrolase</keyword>
<evidence type="ECO:0000256" key="3">
    <source>
        <dbReference type="ARBA" id="ARBA00022801"/>
    </source>
</evidence>
<dbReference type="InterPro" id="IPR038765">
    <property type="entry name" value="Papain-like_cys_pep_sf"/>
</dbReference>
<dbReference type="EMBL" id="JAUCMV010000001">
    <property type="protein sequence ID" value="KAK0421967.1"/>
    <property type="molecule type" value="Genomic_DNA"/>
</dbReference>
<name>A0AA39M5R7_9BILA</name>
<gene>
    <name evidence="6" type="ORF">QR680_007296</name>
</gene>
<reference evidence="6" key="1">
    <citation type="submission" date="2023-06" db="EMBL/GenBank/DDBJ databases">
        <title>Genomic analysis of the entomopathogenic nematode Steinernema hermaphroditum.</title>
        <authorList>
            <person name="Schwarz E.M."/>
            <person name="Heppert J.K."/>
            <person name="Baniya A."/>
            <person name="Schwartz H.T."/>
            <person name="Tan C.-H."/>
            <person name="Antoshechkin I."/>
            <person name="Sternberg P.W."/>
            <person name="Goodrich-Blair H."/>
            <person name="Dillman A.R."/>
        </authorList>
    </citation>
    <scope>NUCLEOTIDE SEQUENCE</scope>
    <source>
        <strain evidence="6">PS9179</strain>
        <tissue evidence="6">Whole animal</tissue>
    </source>
</reference>
<comment type="similarity">
    <text evidence="1">Belongs to the peptidase C48 family.</text>
</comment>
<dbReference type="Proteomes" id="UP001175271">
    <property type="component" value="Unassembled WGS sequence"/>
</dbReference>
<dbReference type="PROSITE" id="PS50280">
    <property type="entry name" value="SET"/>
    <property type="match status" value="1"/>
</dbReference>
<evidence type="ECO:0000256" key="4">
    <source>
        <dbReference type="SAM" id="MobiDB-lite"/>
    </source>
</evidence>
<feature type="region of interest" description="Disordered" evidence="4">
    <location>
        <begin position="1"/>
        <end position="24"/>
    </location>
</feature>
<keyword evidence="2" id="KW-0645">Protease</keyword>
<evidence type="ECO:0000313" key="7">
    <source>
        <dbReference type="Proteomes" id="UP001175271"/>
    </source>
</evidence>
<sequence length="1519" mass="173619">MNSDPISKTTKKRDAVQSASSARTVSEERKTAIEIIDERDTQEIVRLNQLRLKQCTVRWEVSENRSTWSHFSYAQFLQLPVAELRRYAQTDNILLPEAGSLILYDLAGYRNSNKERRRMSTKKLLKSLRNDGYEWKEKPVYTRKQQYALWVRHTPFNHKRDYFKRHEYSFDGQNWVLFDYRSNKPTVDRIALTPTGHDLLDSVESTVEKRVRRSDAHELDLSRRTPVKQRRLSELGSIDSEVAPLTVDEVADTDSDYNEEVLTRASHVEQHDGPNAQHFLWCSKCQKVVTRKFAEHVKGHGQDANELEDKNYYKKLAIQRSKLLAVASVGSYKEVIESVLQRAGYHGQEHNRLRMELASSLEARGIILKNKPKLCQSGRTESDSTRYVEAITRKSKSQAERTLQKQGRLWRIVPEAHDLFDQYRRHQNAVGRREGGSAQYESYVLKVYGFLFHEWFMAYPHCDAPRELTAEFVVDHANEVLDYLELLAHLGVSHSQMVQTTKAVKDFFKFIEATHRESFGTLEGYQEFAEVVKKASQFPAAIPVVQRRSLKDVGYAEYFKLVFDYRTTKFVDDLQQKLEEPTFVPKQADYNTILATVVYTIIVKNLGARNEAFYKIRRGEMDMSKEGWVETKSSFAECKLLKTVLFEGPKSTNFSHHCLVFSKPMWSQLELYAAARDRLFPLSRKPEMHDSQQPFFVNSAGRRLLSSTVTQLMKSACTFKGAEFKATMNDVRHAAASEEVCQNIMKPDLPGATLAGHGLDTRRKIYADKLREIARTGFIAVHEKLEKLDGAPKKKQAIASEQQPKRSIGIIKSIAPRWIKRDYKVQPSTKDAVSKEASLLRRLSVNDSFEDDSASDLTSFHEVGPVDLSDSFAGSIATSYLPVPCTIPAVNDDYVELDSLLSFKSCIEYDESEESFKEAEISKSAAPRKKPDLTKYLEPEDLASLAPALPYRKSFEVFPTLNWEIERDLLSGGANGYMENSGIMSLLSRILPGELVIGWDSVGEAIYGTLETLPSSRRFTFIVLYTKEPQQHWALAVHDMREPKVVSYYDSVYEEPTSSMNDYIEKVVAELRLGSSRIVLVDHANFRQQNGYDCGVYAMLVAQRLVAGQDVVIRPEDAERFRAEALKITRQEMFAEINQQMANHNAKACSAYPSEPLSDRDIWSRRTNRPVQSWDWLEVMPRRLGVGRGIRAKCNIPKGVIVCDYFGYAKDLPDYSRCMMELEATDKDLYNIIQSYALDRNHPNNKDRVDVLLAHNLKYDSVIGLGRLMNHTPHHGCENVTPKRRFLRLKGEKHSGPIIVFKTCRKIKAGEELLWGYGKNFNKFAWSKICPKCSPSPVDRNEEKGESYRVMEESSYKPSAKELTIRAIESVRVTDSSSIALYGLGSKIEKILPAEQLATLRTLDPVEELSKLCEEGVPTALICCYEKNKRRIVQFFFPGRGTNPKTAPFHIYNDGIGALVGNNEKYGRPKECCTIEIQQLDESPVREVNLAQLRREMSSGMDIDMITRILWNCSTDIIP</sequence>
<organism evidence="6 7">
    <name type="scientific">Steinernema hermaphroditum</name>
    <dbReference type="NCBI Taxonomy" id="289476"/>
    <lineage>
        <taxon>Eukaryota</taxon>
        <taxon>Metazoa</taxon>
        <taxon>Ecdysozoa</taxon>
        <taxon>Nematoda</taxon>
        <taxon>Chromadorea</taxon>
        <taxon>Rhabditida</taxon>
        <taxon>Tylenchina</taxon>
        <taxon>Panagrolaimomorpha</taxon>
        <taxon>Strongyloidoidea</taxon>
        <taxon>Steinernematidae</taxon>
        <taxon>Steinernema</taxon>
    </lineage>
</organism>
<proteinExistence type="inferred from homology"/>
<evidence type="ECO:0000259" key="5">
    <source>
        <dbReference type="PROSITE" id="PS50280"/>
    </source>
</evidence>
<accession>A0AA39M5R7</accession>
<dbReference type="SUPFAM" id="SSF82199">
    <property type="entry name" value="SET domain"/>
    <property type="match status" value="1"/>
</dbReference>
<dbReference type="InterPro" id="IPR046341">
    <property type="entry name" value="SET_dom_sf"/>
</dbReference>
<dbReference type="Pfam" id="PF02902">
    <property type="entry name" value="Peptidase_C48"/>
    <property type="match status" value="1"/>
</dbReference>
<feature type="domain" description="SET" evidence="5">
    <location>
        <begin position="1175"/>
        <end position="1318"/>
    </location>
</feature>
<dbReference type="GO" id="GO:0006508">
    <property type="term" value="P:proteolysis"/>
    <property type="evidence" value="ECO:0007669"/>
    <property type="project" value="UniProtKB-KW"/>
</dbReference>
<dbReference type="InterPro" id="IPR003653">
    <property type="entry name" value="Peptidase_C48_C"/>
</dbReference>
<dbReference type="Gene3D" id="2.170.270.10">
    <property type="entry name" value="SET domain"/>
    <property type="match status" value="1"/>
</dbReference>
<protein>
    <recommendedName>
        <fullName evidence="5">SET domain-containing protein</fullName>
    </recommendedName>
</protein>